<evidence type="ECO:0000256" key="4">
    <source>
        <dbReference type="ARBA" id="ARBA00022692"/>
    </source>
</evidence>
<feature type="transmembrane region" description="Helical" evidence="10">
    <location>
        <begin position="71"/>
        <end position="88"/>
    </location>
</feature>
<dbReference type="InterPro" id="IPR037185">
    <property type="entry name" value="EmrE-like"/>
</dbReference>
<dbReference type="OrthoDB" id="21828at2"/>
<evidence type="ECO:0000256" key="10">
    <source>
        <dbReference type="SAM" id="Phobius"/>
    </source>
</evidence>
<dbReference type="InterPro" id="IPR045324">
    <property type="entry name" value="Small_multidrug_res"/>
</dbReference>
<reference evidence="11 12" key="1">
    <citation type="submission" date="2019-07" db="EMBL/GenBank/DDBJ databases">
        <authorList>
            <person name="Huq M.A."/>
        </authorList>
    </citation>
    <scope>NUCLEOTIDE SEQUENCE [LARGE SCALE GENOMIC DNA]</scope>
    <source>
        <strain evidence="11 12">MAH-19</strain>
    </source>
</reference>
<dbReference type="AlphaFoldDB" id="A0A556MKV8"/>
<keyword evidence="12" id="KW-1185">Reference proteome</keyword>
<name>A0A556MKV8_9SPHI</name>
<sequence>MLAWIFLIIAAACEAAWTFSLKLMKFNDLKKLNVSTALNLSVSLPIILPFVGYIVFGLINIYFFSQAIKQLPMAMAFAVWTAISLIFIKLAEMLFLKQSISIPEAFFIIQIMTGIIGLKYYALAQ</sequence>
<feature type="transmembrane region" description="Helical" evidence="10">
    <location>
        <begin position="42"/>
        <end position="64"/>
    </location>
</feature>
<dbReference type="GO" id="GO:0005886">
    <property type="term" value="C:plasma membrane"/>
    <property type="evidence" value="ECO:0007669"/>
    <property type="project" value="UniProtKB-SubCell"/>
</dbReference>
<dbReference type="InterPro" id="IPR000390">
    <property type="entry name" value="Small_drug/metabolite_transptr"/>
</dbReference>
<accession>A0A556MKV8</accession>
<dbReference type="PANTHER" id="PTHR30561">
    <property type="entry name" value="SMR FAMILY PROTON-DEPENDENT DRUG EFFLUX TRANSPORTER SUGE"/>
    <property type="match status" value="1"/>
</dbReference>
<keyword evidence="2" id="KW-0813">Transport</keyword>
<dbReference type="PANTHER" id="PTHR30561:SF0">
    <property type="entry name" value="GUANIDINIUM EXPORTER"/>
    <property type="match status" value="1"/>
</dbReference>
<evidence type="ECO:0000256" key="1">
    <source>
        <dbReference type="ARBA" id="ARBA00004651"/>
    </source>
</evidence>
<comment type="caution">
    <text evidence="11">The sequence shown here is derived from an EMBL/GenBank/DDBJ whole genome shotgun (WGS) entry which is preliminary data.</text>
</comment>
<dbReference type="GO" id="GO:0022857">
    <property type="term" value="F:transmembrane transporter activity"/>
    <property type="evidence" value="ECO:0007669"/>
    <property type="project" value="InterPro"/>
</dbReference>
<evidence type="ECO:0000313" key="12">
    <source>
        <dbReference type="Proteomes" id="UP000318733"/>
    </source>
</evidence>
<evidence type="ECO:0000256" key="6">
    <source>
        <dbReference type="ARBA" id="ARBA00023136"/>
    </source>
</evidence>
<organism evidence="11 12">
    <name type="scientific">Mucilaginibacter corticis</name>
    <dbReference type="NCBI Taxonomy" id="2597670"/>
    <lineage>
        <taxon>Bacteria</taxon>
        <taxon>Pseudomonadati</taxon>
        <taxon>Bacteroidota</taxon>
        <taxon>Sphingobacteriia</taxon>
        <taxon>Sphingobacteriales</taxon>
        <taxon>Sphingobacteriaceae</taxon>
        <taxon>Mucilaginibacter</taxon>
    </lineage>
</organism>
<dbReference type="EMBL" id="VLPK01000002">
    <property type="protein sequence ID" value="TSJ40513.1"/>
    <property type="molecule type" value="Genomic_DNA"/>
</dbReference>
<dbReference type="Gene3D" id="1.10.3730.20">
    <property type="match status" value="1"/>
</dbReference>
<evidence type="ECO:0000256" key="7">
    <source>
        <dbReference type="ARBA" id="ARBA00038151"/>
    </source>
</evidence>
<keyword evidence="6 10" id="KW-0472">Membrane</keyword>
<evidence type="ECO:0000256" key="8">
    <source>
        <dbReference type="ARBA" id="ARBA00039168"/>
    </source>
</evidence>
<evidence type="ECO:0000256" key="9">
    <source>
        <dbReference type="RuleBase" id="RU003942"/>
    </source>
</evidence>
<protein>
    <recommendedName>
        <fullName evidence="8">Guanidinium exporter</fullName>
    </recommendedName>
</protein>
<dbReference type="Proteomes" id="UP000318733">
    <property type="component" value="Unassembled WGS sequence"/>
</dbReference>
<comment type="similarity">
    <text evidence="7">Belongs to the drug/metabolite transporter (DMT) superfamily. Small multidrug resistance (SMR) (TC 2.A.7.1) family. Gdx/SugE subfamily.</text>
</comment>
<keyword evidence="3" id="KW-1003">Cell membrane</keyword>
<evidence type="ECO:0000313" key="11">
    <source>
        <dbReference type="EMBL" id="TSJ40513.1"/>
    </source>
</evidence>
<evidence type="ECO:0000256" key="5">
    <source>
        <dbReference type="ARBA" id="ARBA00022989"/>
    </source>
</evidence>
<feature type="transmembrane region" description="Helical" evidence="10">
    <location>
        <begin position="100"/>
        <end position="122"/>
    </location>
</feature>
<dbReference type="SUPFAM" id="SSF103481">
    <property type="entry name" value="Multidrug resistance efflux transporter EmrE"/>
    <property type="match status" value="1"/>
</dbReference>
<keyword evidence="5 10" id="KW-1133">Transmembrane helix</keyword>
<keyword evidence="4 9" id="KW-0812">Transmembrane</keyword>
<comment type="subcellular location">
    <subcellularLocation>
        <location evidence="1 9">Cell membrane</location>
        <topology evidence="1 9">Multi-pass membrane protein</topology>
    </subcellularLocation>
</comment>
<dbReference type="Pfam" id="PF00893">
    <property type="entry name" value="Multi_Drug_Res"/>
    <property type="match status" value="1"/>
</dbReference>
<evidence type="ECO:0000256" key="2">
    <source>
        <dbReference type="ARBA" id="ARBA00022448"/>
    </source>
</evidence>
<proteinExistence type="inferred from homology"/>
<gene>
    <name evidence="11" type="ORF">FO440_12215</name>
</gene>
<evidence type="ECO:0000256" key="3">
    <source>
        <dbReference type="ARBA" id="ARBA00022475"/>
    </source>
</evidence>